<name>A5BRZ6_VITVI</name>
<feature type="signal peptide" evidence="2">
    <location>
        <begin position="1"/>
        <end position="21"/>
    </location>
</feature>
<evidence type="ECO:0000313" key="3">
    <source>
        <dbReference type="EMBL" id="CAN74922.1"/>
    </source>
</evidence>
<sequence>MRVHKSLALFFLLFHFHFLASQTFSEDFSLEDERLGFLSLGVRKADQESKRDHHLPPIDVEVTNEEANIQMKEKEQREPQKQRGEKEVPDGESIYGNLGILHVPY</sequence>
<evidence type="ECO:0000256" key="2">
    <source>
        <dbReference type="SAM" id="SignalP"/>
    </source>
</evidence>
<dbReference type="AlphaFoldDB" id="A5BRZ6"/>
<protein>
    <submittedName>
        <fullName evidence="3">Uncharacterized protein</fullName>
    </submittedName>
</protein>
<reference evidence="3" key="1">
    <citation type="journal article" date="2007" name="PLoS ONE">
        <title>The first genome sequence of an elite grapevine cultivar (Pinot noir Vitis vinifera L.): coping with a highly heterozygous genome.</title>
        <authorList>
            <person name="Velasco R."/>
            <person name="Zharkikh A."/>
            <person name="Troggio M."/>
            <person name="Cartwright D.A."/>
            <person name="Cestaro A."/>
            <person name="Pruss D."/>
            <person name="Pindo M."/>
            <person name="FitzGerald L.M."/>
            <person name="Vezzulli S."/>
            <person name="Reid J."/>
            <person name="Malacarne G."/>
            <person name="Iliev D."/>
            <person name="Coppola G."/>
            <person name="Wardell B."/>
            <person name="Micheletti D."/>
            <person name="Macalma T."/>
            <person name="Facci M."/>
            <person name="Mitchell J.T."/>
            <person name="Perazzolli M."/>
            <person name="Eldredge G."/>
            <person name="Gatto P."/>
            <person name="Oyzerski R."/>
            <person name="Moretto M."/>
            <person name="Gutin N."/>
            <person name="Stefanini M."/>
            <person name="Chen Y."/>
            <person name="Segala C."/>
            <person name="Davenport C."/>
            <person name="Dematte L."/>
            <person name="Mraz A."/>
            <person name="Battilana J."/>
            <person name="Stormo K."/>
            <person name="Costa F."/>
            <person name="Tao Q."/>
            <person name="Si-Ammour A."/>
            <person name="Harkins T."/>
            <person name="Lackey A."/>
            <person name="Perbost C."/>
            <person name="Taillon B."/>
            <person name="Stella A."/>
            <person name="Solovyev V."/>
            <person name="Fawcett J.A."/>
            <person name="Sterck L."/>
            <person name="Vandepoele K."/>
            <person name="Grando S.M."/>
            <person name="Toppo S."/>
            <person name="Moser C."/>
            <person name="Lanchbury J."/>
            <person name="Bogden R."/>
            <person name="Skolnick M."/>
            <person name="Sgaramella V."/>
            <person name="Bhatnagar S.K."/>
            <person name="Fontana P."/>
            <person name="Gutin A."/>
            <person name="Van de Peer Y."/>
            <person name="Salamini F."/>
            <person name="Viola R."/>
        </authorList>
    </citation>
    <scope>NUCLEOTIDE SEQUENCE</scope>
</reference>
<dbReference type="EMBL" id="AM468894">
    <property type="protein sequence ID" value="CAN74922.1"/>
    <property type="molecule type" value="Genomic_DNA"/>
</dbReference>
<organism evidence="3">
    <name type="scientific">Vitis vinifera</name>
    <name type="common">Grape</name>
    <dbReference type="NCBI Taxonomy" id="29760"/>
    <lineage>
        <taxon>Eukaryota</taxon>
        <taxon>Viridiplantae</taxon>
        <taxon>Streptophyta</taxon>
        <taxon>Embryophyta</taxon>
        <taxon>Tracheophyta</taxon>
        <taxon>Spermatophyta</taxon>
        <taxon>Magnoliopsida</taxon>
        <taxon>eudicotyledons</taxon>
        <taxon>Gunneridae</taxon>
        <taxon>Pentapetalae</taxon>
        <taxon>rosids</taxon>
        <taxon>Vitales</taxon>
        <taxon>Vitaceae</taxon>
        <taxon>Viteae</taxon>
        <taxon>Vitis</taxon>
    </lineage>
</organism>
<feature type="chain" id="PRO_5002679814" evidence="2">
    <location>
        <begin position="22"/>
        <end position="105"/>
    </location>
</feature>
<feature type="compositionally biased region" description="Basic and acidic residues" evidence="1">
    <location>
        <begin position="71"/>
        <end position="89"/>
    </location>
</feature>
<proteinExistence type="predicted"/>
<evidence type="ECO:0000256" key="1">
    <source>
        <dbReference type="SAM" id="MobiDB-lite"/>
    </source>
</evidence>
<gene>
    <name evidence="3" type="ORF">VITISV_022028</name>
</gene>
<keyword evidence="2" id="KW-0732">Signal</keyword>
<accession>A5BRZ6</accession>
<feature type="region of interest" description="Disordered" evidence="1">
    <location>
        <begin position="71"/>
        <end position="95"/>
    </location>
</feature>